<protein>
    <submittedName>
        <fullName evidence="4">FG-GAP repeat domain protein</fullName>
    </submittedName>
</protein>
<evidence type="ECO:0000313" key="4">
    <source>
        <dbReference type="EMBL" id="AIE95584.1"/>
    </source>
</evidence>
<keyword evidence="2" id="KW-1133">Transmembrane helix</keyword>
<dbReference type="InterPro" id="IPR027039">
    <property type="entry name" value="Crtac1"/>
</dbReference>
<dbReference type="EMBL" id="KF900455">
    <property type="protein sequence ID" value="AIE95584.1"/>
    <property type="molecule type" value="Genomic_DNA"/>
</dbReference>
<dbReference type="PROSITE" id="PS00018">
    <property type="entry name" value="EF_HAND_1"/>
    <property type="match status" value="1"/>
</dbReference>
<evidence type="ECO:0000256" key="2">
    <source>
        <dbReference type="SAM" id="Phobius"/>
    </source>
</evidence>
<keyword evidence="2" id="KW-0812">Transmembrane</keyword>
<dbReference type="Pfam" id="PF13517">
    <property type="entry name" value="FG-GAP_3"/>
    <property type="match status" value="2"/>
</dbReference>
<name>A0A075FWD8_9EURY</name>
<dbReference type="InterPro" id="IPR028994">
    <property type="entry name" value="Integrin_alpha_N"/>
</dbReference>
<dbReference type="InterPro" id="IPR018247">
    <property type="entry name" value="EF_Hand_1_Ca_BS"/>
</dbReference>
<feature type="transmembrane region" description="Helical" evidence="2">
    <location>
        <begin position="608"/>
        <end position="628"/>
    </location>
</feature>
<feature type="domain" description="ASPIC/UnbV" evidence="3">
    <location>
        <begin position="529"/>
        <end position="595"/>
    </location>
</feature>
<dbReference type="Pfam" id="PF07593">
    <property type="entry name" value="UnbV_ASPIC"/>
    <property type="match status" value="1"/>
</dbReference>
<organism evidence="4">
    <name type="scientific">uncultured marine group II/III euryarchaeote AD1000_68_A10</name>
    <dbReference type="NCBI Taxonomy" id="1457799"/>
    <lineage>
        <taxon>Archaea</taxon>
        <taxon>Methanobacteriati</taxon>
        <taxon>Methanobacteriota</taxon>
        <taxon>environmental samples</taxon>
    </lineage>
</organism>
<evidence type="ECO:0000256" key="1">
    <source>
        <dbReference type="ARBA" id="ARBA00022729"/>
    </source>
</evidence>
<accession>A0A075FWD8</accession>
<keyword evidence="1" id="KW-0732">Signal</keyword>
<reference evidence="4" key="1">
    <citation type="journal article" date="2014" name="Genome Biol. Evol.">
        <title>Pangenome evidence for extensive interdomain horizontal transfer affecting lineage core and shell genes in uncultured planktonic thaumarchaeota and euryarchaeota.</title>
        <authorList>
            <person name="Deschamps P."/>
            <person name="Zivanovic Y."/>
            <person name="Moreira D."/>
            <person name="Rodriguez-Valera F."/>
            <person name="Lopez-Garcia P."/>
        </authorList>
    </citation>
    <scope>NUCLEOTIDE SEQUENCE</scope>
</reference>
<dbReference type="AlphaFoldDB" id="A0A075FWD8"/>
<dbReference type="PANTHER" id="PTHR16026">
    <property type="entry name" value="CARTILAGE ACIDIC PROTEIN 1"/>
    <property type="match status" value="1"/>
</dbReference>
<dbReference type="Gene3D" id="2.130.10.130">
    <property type="entry name" value="Integrin alpha, N-terminal"/>
    <property type="match status" value="1"/>
</dbReference>
<dbReference type="SUPFAM" id="SSF69318">
    <property type="entry name" value="Integrin alpha N-terminal domain"/>
    <property type="match status" value="3"/>
</dbReference>
<dbReference type="InterPro" id="IPR013517">
    <property type="entry name" value="FG-GAP"/>
</dbReference>
<sequence>MRPTLALLLTGLLLASLPASADFQEVTDGSGLETIDSGPLTNWAAYGPGVAWGDYDQDGDLDVFLTARFDHLGQETAELLNYTHLSEIPANHSDQDILLTASTGQSHLLRNEGDGTFVDVSLEAGIGESDVTTIGATWVDFDGDGDVDLYLSNYGRADLINPEGTGATNQMFLNENGIFQDVTTQSKLGNPGHSSGSIWADYDHDGDMDCYSMNFGMIDEYTGLARAESNILYRNDGDSNGDGIPEFNDQTSEAGVYGHHHEIDYDAPNFETQIGPPLTVVLTGSASASGQMSLPEGVREDPHGSGLSWAGVWFDADGDGWEDLYVASDFGVSPVYHNNGDGTFTLYTDSLDMTIIGTGMGAHAADIDLDGDLDVCQSNFGPNFLWMNQGDSFSEDAEVVGINTNVLVNWDCHFFDYDLDGDMDLWFGVGRINQYISNQYNSLYRNDGDIDNDGILDFTDVAAELGIAGANKTMGTALADFDNDGDLDLLMAHSDGPPRLWRNTAVEDGAGGWLKVRLHGAENGSNSHGIGCLVQVYLEDGTVLMQQAYAGDGFLGSSDPAVYFGLGQQNIDHVEVTWSTGHTQVVEEVAINSVLDVEEELPPAVPDFSVYILVAMSLGLILLLWPLLQRNS</sequence>
<evidence type="ECO:0000259" key="3">
    <source>
        <dbReference type="Pfam" id="PF07593"/>
    </source>
</evidence>
<dbReference type="PANTHER" id="PTHR16026:SF0">
    <property type="entry name" value="CARTILAGE ACIDIC PROTEIN 1"/>
    <property type="match status" value="1"/>
</dbReference>
<dbReference type="InterPro" id="IPR011519">
    <property type="entry name" value="UnbV_ASPIC"/>
</dbReference>
<keyword evidence="2" id="KW-0472">Membrane</keyword>
<proteinExistence type="predicted"/>